<dbReference type="InterPro" id="IPR000387">
    <property type="entry name" value="Tyr_Pase_dom"/>
</dbReference>
<dbReference type="PROSITE" id="PS50056">
    <property type="entry name" value="TYR_PHOSPHATASE_2"/>
    <property type="match status" value="1"/>
</dbReference>
<dbReference type="InterPro" id="IPR029021">
    <property type="entry name" value="Prot-tyrosine_phosphatase-like"/>
</dbReference>
<dbReference type="PANTHER" id="PTHR19134:SF449">
    <property type="entry name" value="TYROSINE-PROTEIN PHOSPHATASE 1"/>
    <property type="match status" value="1"/>
</dbReference>
<accession>A0A1I8JQ49</accession>
<dbReference type="GO" id="GO:0004725">
    <property type="term" value="F:protein tyrosine phosphatase activity"/>
    <property type="evidence" value="ECO:0007669"/>
    <property type="project" value="InterPro"/>
</dbReference>
<dbReference type="PANTHER" id="PTHR19134">
    <property type="entry name" value="RECEPTOR-TYPE TYROSINE-PROTEIN PHOSPHATASE"/>
    <property type="match status" value="1"/>
</dbReference>
<organism evidence="3 4">
    <name type="scientific">Macrostomum lignano</name>
    <dbReference type="NCBI Taxonomy" id="282301"/>
    <lineage>
        <taxon>Eukaryota</taxon>
        <taxon>Metazoa</taxon>
        <taxon>Spiralia</taxon>
        <taxon>Lophotrochozoa</taxon>
        <taxon>Platyhelminthes</taxon>
        <taxon>Rhabditophora</taxon>
        <taxon>Macrostomorpha</taxon>
        <taxon>Macrostomida</taxon>
        <taxon>Macrostomidae</taxon>
        <taxon>Macrostomum</taxon>
    </lineage>
</organism>
<keyword evidence="3" id="KW-1185">Reference proteome</keyword>
<evidence type="ECO:0000313" key="3">
    <source>
        <dbReference type="Proteomes" id="UP000095280"/>
    </source>
</evidence>
<protein>
    <submittedName>
        <fullName evidence="4">Tyrosine-protein phosphatase domain-containing protein</fullName>
    </submittedName>
</protein>
<dbReference type="InterPro" id="IPR050348">
    <property type="entry name" value="Protein-Tyr_Phosphatase"/>
</dbReference>
<proteinExistence type="predicted"/>
<dbReference type="CDD" id="cd00047">
    <property type="entry name" value="PTPc"/>
    <property type="match status" value="1"/>
</dbReference>
<evidence type="ECO:0000313" key="4">
    <source>
        <dbReference type="WBParaSite" id="snap_masked-unitig_41957-processed-gene-0.0-mRNA-1"/>
    </source>
</evidence>
<feature type="domain" description="Tyrosine-protein phosphatase" evidence="1">
    <location>
        <begin position="106"/>
        <end position="339"/>
    </location>
</feature>
<dbReference type="PROSITE" id="PS50055">
    <property type="entry name" value="TYR_PHOSPHATASE_PTP"/>
    <property type="match status" value="1"/>
</dbReference>
<sequence length="425" mass="46306">MGNCASASAEDIEDSVELRVKKLLTPGGKRGKRKSSADSLNHARRLLQTKEGERSWKSSWKRLNLIGSNCERLIFSVECGQSLRNTLKNRYTKRAALRLETGSNCRLRNPRPTCQISTRILRKISNEADSDEGGGCEDPLLRLTRAPSDYVNAKPSSSVQSPVHRLPRTTLQETLGQHWQMIWESGVRLVAHGNGLPERLRAKYWPDETGTSVCYGQYTVAMETEETLDDGNLIRRELTVSVTGDSSETRRLRHLQYLGLPLSADWSGLDPAGFSAALPLSGVGRTGVLLCLLSFSIDGVRASQQVDVPAAVVGLRLSRPGMVHSRSQLAFVYKCLLHNLVKENLISGTAGDRNGQKSAGSLQLDVNEAEAPSAVESPIGLFRCPLDVGLRAGSSSRCCCCRPGSPDSTPTTLAESLQFAMTTIA</sequence>
<evidence type="ECO:0000259" key="1">
    <source>
        <dbReference type="PROSITE" id="PS50055"/>
    </source>
</evidence>
<feature type="domain" description="Tyrosine specific protein phosphatases" evidence="2">
    <location>
        <begin position="281"/>
        <end position="330"/>
    </location>
</feature>
<dbReference type="InterPro" id="IPR003595">
    <property type="entry name" value="Tyr_Pase_cat"/>
</dbReference>
<dbReference type="PRINTS" id="PR00700">
    <property type="entry name" value="PRTYPHPHTASE"/>
</dbReference>
<dbReference type="Proteomes" id="UP000095280">
    <property type="component" value="Unplaced"/>
</dbReference>
<dbReference type="SUPFAM" id="SSF52799">
    <property type="entry name" value="(Phosphotyrosine protein) phosphatases II"/>
    <property type="match status" value="1"/>
</dbReference>
<dbReference type="SMART" id="SM00194">
    <property type="entry name" value="PTPc"/>
    <property type="match status" value="1"/>
</dbReference>
<reference evidence="4" key="1">
    <citation type="submission" date="2016-11" db="UniProtKB">
        <authorList>
            <consortium name="WormBaseParasite"/>
        </authorList>
    </citation>
    <scope>IDENTIFICATION</scope>
</reference>
<dbReference type="SMART" id="SM00404">
    <property type="entry name" value="PTPc_motif"/>
    <property type="match status" value="1"/>
</dbReference>
<dbReference type="WBParaSite" id="snap_masked-unitig_41957-processed-gene-0.0-mRNA-1">
    <property type="protein sequence ID" value="snap_masked-unitig_41957-processed-gene-0.0-mRNA-1"/>
    <property type="gene ID" value="snap_masked-unitig_41957-processed-gene-0.0"/>
</dbReference>
<name>A0A1I8JQ49_9PLAT</name>
<evidence type="ECO:0000259" key="2">
    <source>
        <dbReference type="PROSITE" id="PS50056"/>
    </source>
</evidence>
<dbReference type="Gene3D" id="3.90.190.10">
    <property type="entry name" value="Protein tyrosine phosphatase superfamily"/>
    <property type="match status" value="2"/>
</dbReference>
<dbReference type="Pfam" id="PF00102">
    <property type="entry name" value="Y_phosphatase"/>
    <property type="match status" value="2"/>
</dbReference>
<dbReference type="AlphaFoldDB" id="A0A1I8JQ49"/>
<dbReference type="InterPro" id="IPR000242">
    <property type="entry name" value="PTP_cat"/>
</dbReference>